<feature type="transmembrane region" description="Helical" evidence="9">
    <location>
        <begin position="234"/>
        <end position="258"/>
    </location>
</feature>
<feature type="transmembrane region" description="Helical" evidence="9">
    <location>
        <begin position="380"/>
        <end position="406"/>
    </location>
</feature>
<reference evidence="11" key="1">
    <citation type="journal article" date="2023" name="G3 (Bethesda)">
        <title>A reference genome for the long-term kleptoplast-retaining sea slug Elysia crispata morphotype clarki.</title>
        <authorList>
            <person name="Eastman K.E."/>
            <person name="Pendleton A.L."/>
            <person name="Shaikh M.A."/>
            <person name="Suttiyut T."/>
            <person name="Ogas R."/>
            <person name="Tomko P."/>
            <person name="Gavelis G."/>
            <person name="Widhalm J.R."/>
            <person name="Wisecaver J.H."/>
        </authorList>
    </citation>
    <scope>NUCLEOTIDE SEQUENCE</scope>
    <source>
        <strain evidence="11">ECLA1</strain>
    </source>
</reference>
<comment type="caution">
    <text evidence="11">The sequence shown here is derived from an EMBL/GenBank/DDBJ whole genome shotgun (WGS) entry which is preliminary data.</text>
</comment>
<keyword evidence="5 9" id="KW-0472">Membrane</keyword>
<gene>
    <name evidence="11" type="ORF">RRG08_034714</name>
</gene>
<evidence type="ECO:0000256" key="4">
    <source>
        <dbReference type="ARBA" id="ARBA00023040"/>
    </source>
</evidence>
<dbReference type="Proteomes" id="UP001283361">
    <property type="component" value="Unassembled WGS sequence"/>
</dbReference>
<keyword evidence="6" id="KW-0675">Receptor</keyword>
<evidence type="ECO:0000256" key="5">
    <source>
        <dbReference type="ARBA" id="ARBA00023136"/>
    </source>
</evidence>
<keyword evidence="4" id="KW-0297">G-protein coupled receptor</keyword>
<accession>A0AAE1D908</accession>
<dbReference type="Pfam" id="PF00001">
    <property type="entry name" value="7tm_1"/>
    <property type="match status" value="1"/>
</dbReference>
<dbReference type="GO" id="GO:0004930">
    <property type="term" value="F:G protein-coupled receptor activity"/>
    <property type="evidence" value="ECO:0007669"/>
    <property type="project" value="UniProtKB-KW"/>
</dbReference>
<feature type="transmembrane region" description="Helical" evidence="9">
    <location>
        <begin position="418"/>
        <end position="445"/>
    </location>
</feature>
<dbReference type="PANTHER" id="PTHR24243">
    <property type="entry name" value="G-PROTEIN COUPLED RECEPTOR"/>
    <property type="match status" value="1"/>
</dbReference>
<organism evidence="11 12">
    <name type="scientific">Elysia crispata</name>
    <name type="common">lettuce slug</name>
    <dbReference type="NCBI Taxonomy" id="231223"/>
    <lineage>
        <taxon>Eukaryota</taxon>
        <taxon>Metazoa</taxon>
        <taxon>Spiralia</taxon>
        <taxon>Lophotrochozoa</taxon>
        <taxon>Mollusca</taxon>
        <taxon>Gastropoda</taxon>
        <taxon>Heterobranchia</taxon>
        <taxon>Euthyneura</taxon>
        <taxon>Panpulmonata</taxon>
        <taxon>Sacoglossa</taxon>
        <taxon>Placobranchoidea</taxon>
        <taxon>Plakobranchidae</taxon>
        <taxon>Elysia</taxon>
    </lineage>
</organism>
<protein>
    <recommendedName>
        <fullName evidence="10">G-protein coupled receptors family 1 profile domain-containing protein</fullName>
    </recommendedName>
</protein>
<dbReference type="PROSITE" id="PS50262">
    <property type="entry name" value="G_PROTEIN_RECEP_F1_2"/>
    <property type="match status" value="1"/>
</dbReference>
<evidence type="ECO:0000313" key="11">
    <source>
        <dbReference type="EMBL" id="KAK3760873.1"/>
    </source>
</evidence>
<dbReference type="EMBL" id="JAWDGP010004939">
    <property type="protein sequence ID" value="KAK3760873.1"/>
    <property type="molecule type" value="Genomic_DNA"/>
</dbReference>
<feature type="transmembrane region" description="Helical" evidence="9">
    <location>
        <begin position="279"/>
        <end position="299"/>
    </location>
</feature>
<evidence type="ECO:0000259" key="10">
    <source>
        <dbReference type="PROSITE" id="PS50262"/>
    </source>
</evidence>
<evidence type="ECO:0000256" key="1">
    <source>
        <dbReference type="ARBA" id="ARBA00004141"/>
    </source>
</evidence>
<dbReference type="AlphaFoldDB" id="A0AAE1D908"/>
<feature type="compositionally biased region" description="Polar residues" evidence="8">
    <location>
        <begin position="581"/>
        <end position="608"/>
    </location>
</feature>
<name>A0AAE1D908_9GAST</name>
<dbReference type="CDD" id="cd00637">
    <property type="entry name" value="7tm_classA_rhodopsin-like"/>
    <property type="match status" value="1"/>
</dbReference>
<dbReference type="GO" id="GO:0016020">
    <property type="term" value="C:membrane"/>
    <property type="evidence" value="ECO:0007669"/>
    <property type="project" value="UniProtKB-SubCell"/>
</dbReference>
<keyword evidence="7" id="KW-0807">Transducer</keyword>
<evidence type="ECO:0000256" key="7">
    <source>
        <dbReference type="ARBA" id="ARBA00023224"/>
    </source>
</evidence>
<feature type="transmembrane region" description="Helical" evidence="9">
    <location>
        <begin position="151"/>
        <end position="183"/>
    </location>
</feature>
<keyword evidence="2 9" id="KW-0812">Transmembrane</keyword>
<evidence type="ECO:0000256" key="2">
    <source>
        <dbReference type="ARBA" id="ARBA00022692"/>
    </source>
</evidence>
<dbReference type="InterPro" id="IPR000276">
    <property type="entry name" value="GPCR_Rhodpsn"/>
</dbReference>
<dbReference type="PRINTS" id="PR00237">
    <property type="entry name" value="GPCRRHODOPSN"/>
</dbReference>
<proteinExistence type="predicted"/>
<feature type="region of interest" description="Disordered" evidence="8">
    <location>
        <begin position="572"/>
        <end position="608"/>
    </location>
</feature>
<keyword evidence="12" id="KW-1185">Reference proteome</keyword>
<keyword evidence="3 9" id="KW-1133">Transmembrane helix</keyword>
<dbReference type="InterPro" id="IPR017452">
    <property type="entry name" value="GPCR_Rhodpsn_7TM"/>
</dbReference>
<dbReference type="SUPFAM" id="SSF81321">
    <property type="entry name" value="Family A G protein-coupled receptor-like"/>
    <property type="match status" value="1"/>
</dbReference>
<evidence type="ECO:0000256" key="8">
    <source>
        <dbReference type="SAM" id="MobiDB-lite"/>
    </source>
</evidence>
<feature type="transmembrane region" description="Helical" evidence="9">
    <location>
        <begin position="195"/>
        <end position="214"/>
    </location>
</feature>
<evidence type="ECO:0000256" key="6">
    <source>
        <dbReference type="ARBA" id="ARBA00023170"/>
    </source>
</evidence>
<feature type="domain" description="G-protein coupled receptors family 1 profile" evidence="10">
    <location>
        <begin position="174"/>
        <end position="442"/>
    </location>
</feature>
<dbReference type="Gene3D" id="1.20.1070.10">
    <property type="entry name" value="Rhodopsin 7-helix transmembrane proteins"/>
    <property type="match status" value="1"/>
</dbReference>
<dbReference type="PANTHER" id="PTHR24243:SF208">
    <property type="entry name" value="PYROKININ-1 RECEPTOR"/>
    <property type="match status" value="1"/>
</dbReference>
<comment type="subcellular location">
    <subcellularLocation>
        <location evidence="1">Membrane</location>
        <topology evidence="1">Multi-pass membrane protein</topology>
    </subcellularLocation>
</comment>
<evidence type="ECO:0000256" key="3">
    <source>
        <dbReference type="ARBA" id="ARBA00022989"/>
    </source>
</evidence>
<feature type="transmembrane region" description="Helical" evidence="9">
    <location>
        <begin position="319"/>
        <end position="344"/>
    </location>
</feature>
<sequence>MPTTQTTPLTSTSISIFPFYPQIFIANNRLVRSNMPTTQTTPLTSTSISIFPFYPQIFIANNRLVRSNMPTTQTTPLTSTSISIFPFYPQIFIANYRLVRSNMPTNETTVQYWNLDTGGVWSALVPETDSNESGVATGTPQGISPLVSPHIFLLFSLVIDLLLKNVVSLFGCCSNIVNIVVYLNMGLADTTTINILALSVVDLLACATTVISMITLSPFTAGWTLPSGAPVRELAFVAFIVYYLSVTCSAWVTALLSVERCLCIVVPLKVKTMVTSRRTILLIGAMFVYQLVFLCIMYIRTGPPYTPSPTSVDRKVYFFYSYSIPSTLCFLVIFTSTIFLVYNLKSHRNEAWLKAAIGPSSTNAAVANRTAKKEQKAIRFVFVICSLFLVCFAPNVLTFLVTTLIFPELDIYDAYLGYLLNLIFMFCTLFQTVSSSVNIFVYYSLNSNFRAVFKRFFSLCCDTVALRMARTEQHTASLVRYGITLTAGCGALHVTLWRVSDCHTTRTTPIAGAGLSHHQDNTHSGTTPITGAGLSHHQDNTHSGCRAVTPSGQHPQRVPVCHTIRTTPIAGAGLSHHQDNTHSGCRTVNRQDNNHSGCQTVTSAGQHP</sequence>
<evidence type="ECO:0000313" key="12">
    <source>
        <dbReference type="Proteomes" id="UP001283361"/>
    </source>
</evidence>
<evidence type="ECO:0000256" key="9">
    <source>
        <dbReference type="SAM" id="Phobius"/>
    </source>
</evidence>